<protein>
    <recommendedName>
        <fullName evidence="3">beta-N-acetylhexosaminidase</fullName>
        <ecNumber evidence="3">3.2.1.52</ecNumber>
    </recommendedName>
</protein>
<evidence type="ECO:0000256" key="4">
    <source>
        <dbReference type="ARBA" id="ARBA00022801"/>
    </source>
</evidence>
<dbReference type="EC" id="3.2.1.52" evidence="3"/>
<dbReference type="InterPro" id="IPR050226">
    <property type="entry name" value="NagZ_Beta-hexosaminidase"/>
</dbReference>
<evidence type="ECO:0000256" key="3">
    <source>
        <dbReference type="ARBA" id="ARBA00012663"/>
    </source>
</evidence>
<evidence type="ECO:0000256" key="1">
    <source>
        <dbReference type="ARBA" id="ARBA00001231"/>
    </source>
</evidence>
<accession>A0A6N7QNL4</accession>
<dbReference type="Pfam" id="PF00933">
    <property type="entry name" value="Glyco_hydro_3"/>
    <property type="match status" value="1"/>
</dbReference>
<name>A0A6N7QNL4_9GAMM</name>
<keyword evidence="8" id="KW-1185">Reference proteome</keyword>
<dbReference type="PANTHER" id="PTHR30480:SF13">
    <property type="entry name" value="BETA-HEXOSAMINIDASE"/>
    <property type="match status" value="1"/>
</dbReference>
<proteinExistence type="inferred from homology"/>
<dbReference type="InterPro" id="IPR017853">
    <property type="entry name" value="GH"/>
</dbReference>
<dbReference type="SUPFAM" id="SSF51445">
    <property type="entry name" value="(Trans)glycosidases"/>
    <property type="match status" value="1"/>
</dbReference>
<comment type="similarity">
    <text evidence="2">Belongs to the glycosyl hydrolase 3 family.</text>
</comment>
<organism evidence="7 8">
    <name type="scientific">Spiribacter salilacus</name>
    <dbReference type="NCBI Taxonomy" id="2664894"/>
    <lineage>
        <taxon>Bacteria</taxon>
        <taxon>Pseudomonadati</taxon>
        <taxon>Pseudomonadota</taxon>
        <taxon>Gammaproteobacteria</taxon>
        <taxon>Chromatiales</taxon>
        <taxon>Ectothiorhodospiraceae</taxon>
        <taxon>Spiribacter</taxon>
    </lineage>
</organism>
<evidence type="ECO:0000259" key="6">
    <source>
        <dbReference type="Pfam" id="PF00933"/>
    </source>
</evidence>
<evidence type="ECO:0000256" key="2">
    <source>
        <dbReference type="ARBA" id="ARBA00005336"/>
    </source>
</evidence>
<comment type="catalytic activity">
    <reaction evidence="1">
        <text>Hydrolysis of terminal non-reducing N-acetyl-D-hexosamine residues in N-acetyl-beta-D-hexosaminides.</text>
        <dbReference type="EC" id="3.2.1.52"/>
    </reaction>
</comment>
<dbReference type="GO" id="GO:0004563">
    <property type="term" value="F:beta-N-acetylhexosaminidase activity"/>
    <property type="evidence" value="ECO:0007669"/>
    <property type="project" value="UniProtKB-EC"/>
</dbReference>
<dbReference type="GO" id="GO:0009254">
    <property type="term" value="P:peptidoglycan turnover"/>
    <property type="evidence" value="ECO:0007669"/>
    <property type="project" value="TreeGrafter"/>
</dbReference>
<evidence type="ECO:0000313" key="7">
    <source>
        <dbReference type="EMBL" id="MRH77270.1"/>
    </source>
</evidence>
<comment type="caution">
    <text evidence="7">The sequence shown here is derived from an EMBL/GenBank/DDBJ whole genome shotgun (WGS) entry which is preliminary data.</text>
</comment>
<sequence>MPGPLMLGIAGTTLLGEEVERLRHPAVGGVLLFKRNYQNPQQLSDLTAEIRALRQPPLLIAVDQEGGRVQRFRTGFTELPSARALAQDYAQSAQQALAETTATAQTMAKELLGCGIDLSFAPVLDIDYGISSVIGDRSFGSTPEQVSALALAWQRGVRAAGMVCVGKHFPGHGGVAPDSHHATAVDNRSLEDLRQQDMIPFRRMIDNQLAAIMMSHVVFPNIDPVPAGFSARWLQLLRRELQFNGAVFSDDLEMEGAASAGNLMERIKAALGAGCDMAIVGNTGREIDRYLSHIPSPSPESSLRLVRLHAKV</sequence>
<dbReference type="Gene3D" id="3.20.20.300">
    <property type="entry name" value="Glycoside hydrolase, family 3, N-terminal domain"/>
    <property type="match status" value="1"/>
</dbReference>
<dbReference type="InterPro" id="IPR001764">
    <property type="entry name" value="Glyco_hydro_3_N"/>
</dbReference>
<evidence type="ECO:0000313" key="8">
    <source>
        <dbReference type="Proteomes" id="UP000433788"/>
    </source>
</evidence>
<dbReference type="InterPro" id="IPR036962">
    <property type="entry name" value="Glyco_hydro_3_N_sf"/>
</dbReference>
<keyword evidence="5 7" id="KW-0326">Glycosidase</keyword>
<feature type="domain" description="Glycoside hydrolase family 3 N-terminal" evidence="6">
    <location>
        <begin position="17"/>
        <end position="284"/>
    </location>
</feature>
<evidence type="ECO:0000256" key="5">
    <source>
        <dbReference type="ARBA" id="ARBA00023295"/>
    </source>
</evidence>
<dbReference type="NCBIfam" id="NF003740">
    <property type="entry name" value="PRK05337.1"/>
    <property type="match status" value="1"/>
</dbReference>
<dbReference type="EMBL" id="WJPP01000001">
    <property type="protein sequence ID" value="MRH77270.1"/>
    <property type="molecule type" value="Genomic_DNA"/>
</dbReference>
<dbReference type="PANTHER" id="PTHR30480">
    <property type="entry name" value="BETA-HEXOSAMINIDASE-RELATED"/>
    <property type="match status" value="1"/>
</dbReference>
<dbReference type="AlphaFoldDB" id="A0A6N7QNL4"/>
<dbReference type="Proteomes" id="UP000433788">
    <property type="component" value="Unassembled WGS sequence"/>
</dbReference>
<dbReference type="GO" id="GO:0005975">
    <property type="term" value="P:carbohydrate metabolic process"/>
    <property type="evidence" value="ECO:0007669"/>
    <property type="project" value="InterPro"/>
</dbReference>
<gene>
    <name evidence="7" type="primary">nagZ</name>
    <name evidence="7" type="ORF">GH984_00895</name>
</gene>
<reference evidence="7 8" key="1">
    <citation type="submission" date="2019-11" db="EMBL/GenBank/DDBJ databases">
        <authorList>
            <person name="Zhang X.Y."/>
        </authorList>
    </citation>
    <scope>NUCLEOTIDE SEQUENCE [LARGE SCALE GENOMIC DNA]</scope>
    <source>
        <strain evidence="7 8">C176</strain>
    </source>
</reference>
<keyword evidence="4 7" id="KW-0378">Hydrolase</keyword>